<proteinExistence type="predicted"/>
<comment type="caution">
    <text evidence="1">The sequence shown here is derived from an EMBL/GenBank/DDBJ whole genome shotgun (WGS) entry which is preliminary data.</text>
</comment>
<dbReference type="EMBL" id="VSRL01000047">
    <property type="protein sequence ID" value="NKE58148.1"/>
    <property type="molecule type" value="Genomic_DNA"/>
</dbReference>
<reference evidence="1 2" key="1">
    <citation type="submission" date="2019-08" db="EMBL/GenBank/DDBJ databases">
        <title>Lentzea from Indian Himalayas.</title>
        <authorList>
            <person name="Mandal S."/>
            <person name="Mallick Gupta A."/>
            <person name="Maiti P.K."/>
            <person name="Sarkar J."/>
            <person name="Mandal S."/>
        </authorList>
    </citation>
    <scope>NUCLEOTIDE SEQUENCE [LARGE SCALE GENOMIC DNA]</scope>
    <source>
        <strain evidence="1 2">PSKA42</strain>
    </source>
</reference>
<evidence type="ECO:0000313" key="2">
    <source>
        <dbReference type="Proteomes" id="UP001515943"/>
    </source>
</evidence>
<dbReference type="Proteomes" id="UP001515943">
    <property type="component" value="Unassembled WGS sequence"/>
</dbReference>
<protein>
    <submittedName>
        <fullName evidence="1">Uncharacterized protein</fullName>
    </submittedName>
</protein>
<keyword evidence="2" id="KW-1185">Reference proteome</keyword>
<sequence length="81" mass="8488">MPGVDEVAGDGAAGACCLEHQPPACVHHPNEVVHRVVGETPGNQLVRDLGCVARHLDRVPGVCLLQHGPRGVCEQIEAVLP</sequence>
<name>A0ABX1FGR5_9PSEU</name>
<accession>A0ABX1FGR5</accession>
<gene>
    <name evidence="1" type="ORF">FXN61_15470</name>
</gene>
<evidence type="ECO:0000313" key="1">
    <source>
        <dbReference type="EMBL" id="NKE58148.1"/>
    </source>
</evidence>
<organism evidence="1 2">
    <name type="scientific">Lentzea indica</name>
    <dbReference type="NCBI Taxonomy" id="2604800"/>
    <lineage>
        <taxon>Bacteria</taxon>
        <taxon>Bacillati</taxon>
        <taxon>Actinomycetota</taxon>
        <taxon>Actinomycetes</taxon>
        <taxon>Pseudonocardiales</taxon>
        <taxon>Pseudonocardiaceae</taxon>
        <taxon>Lentzea</taxon>
    </lineage>
</organism>